<reference evidence="3 4" key="1">
    <citation type="journal article" date="2023" name="G3 (Bethesda)">
        <title>A chromosome-length genome assembly and annotation of blackberry (Rubus argutus, cv. 'Hillquist').</title>
        <authorList>
            <person name="Bruna T."/>
            <person name="Aryal R."/>
            <person name="Dudchenko O."/>
            <person name="Sargent D.J."/>
            <person name="Mead D."/>
            <person name="Buti M."/>
            <person name="Cavallini A."/>
            <person name="Hytonen T."/>
            <person name="Andres J."/>
            <person name="Pham M."/>
            <person name="Weisz D."/>
            <person name="Mascagni F."/>
            <person name="Usai G."/>
            <person name="Natali L."/>
            <person name="Bassil N."/>
            <person name="Fernandez G.E."/>
            <person name="Lomsadze A."/>
            <person name="Armour M."/>
            <person name="Olukolu B."/>
            <person name="Poorten T."/>
            <person name="Britton C."/>
            <person name="Davik J."/>
            <person name="Ashrafi H."/>
            <person name="Aiden E.L."/>
            <person name="Borodovsky M."/>
            <person name="Worthington M."/>
        </authorList>
    </citation>
    <scope>NUCLEOTIDE SEQUENCE [LARGE SCALE GENOMIC DNA]</scope>
    <source>
        <strain evidence="3">PI 553951</strain>
    </source>
</reference>
<comment type="caution">
    <text evidence="3">The sequence shown here is derived from an EMBL/GenBank/DDBJ whole genome shotgun (WGS) entry which is preliminary data.</text>
</comment>
<feature type="region of interest" description="Disordered" evidence="2">
    <location>
        <begin position="426"/>
        <end position="471"/>
    </location>
</feature>
<organism evidence="3 4">
    <name type="scientific">Rubus argutus</name>
    <name type="common">Southern blackberry</name>
    <dbReference type="NCBI Taxonomy" id="59490"/>
    <lineage>
        <taxon>Eukaryota</taxon>
        <taxon>Viridiplantae</taxon>
        <taxon>Streptophyta</taxon>
        <taxon>Embryophyta</taxon>
        <taxon>Tracheophyta</taxon>
        <taxon>Spermatophyta</taxon>
        <taxon>Magnoliopsida</taxon>
        <taxon>eudicotyledons</taxon>
        <taxon>Gunneridae</taxon>
        <taxon>Pentapetalae</taxon>
        <taxon>rosids</taxon>
        <taxon>fabids</taxon>
        <taxon>Rosales</taxon>
        <taxon>Rosaceae</taxon>
        <taxon>Rosoideae</taxon>
        <taxon>Rosoideae incertae sedis</taxon>
        <taxon>Rubus</taxon>
    </lineage>
</organism>
<dbReference type="PANTHER" id="PTHR34057">
    <property type="entry name" value="ELONGATION FACTOR"/>
    <property type="match status" value="1"/>
</dbReference>
<evidence type="ECO:0000256" key="1">
    <source>
        <dbReference type="SAM" id="Coils"/>
    </source>
</evidence>
<dbReference type="CDD" id="cd11650">
    <property type="entry name" value="AT4G37440_like"/>
    <property type="match status" value="1"/>
</dbReference>
<evidence type="ECO:0000313" key="3">
    <source>
        <dbReference type="EMBL" id="KAK9911028.1"/>
    </source>
</evidence>
<dbReference type="Proteomes" id="UP001457282">
    <property type="component" value="Unassembled WGS sequence"/>
</dbReference>
<name>A0AAW1VUP4_RUBAR</name>
<protein>
    <submittedName>
        <fullName evidence="3">Uncharacterized protein</fullName>
    </submittedName>
</protein>
<dbReference type="PANTHER" id="PTHR34057:SF10">
    <property type="entry name" value="TRANSPOSASE, PTTA_EN_SPM, PLANT"/>
    <property type="match status" value="1"/>
</dbReference>
<feature type="coiled-coil region" evidence="1">
    <location>
        <begin position="155"/>
        <end position="182"/>
    </location>
</feature>
<feature type="compositionally biased region" description="Basic residues" evidence="2">
    <location>
        <begin position="456"/>
        <end position="471"/>
    </location>
</feature>
<evidence type="ECO:0000313" key="4">
    <source>
        <dbReference type="Proteomes" id="UP001457282"/>
    </source>
</evidence>
<dbReference type="EMBL" id="JBEDUW010000007">
    <property type="protein sequence ID" value="KAK9911028.1"/>
    <property type="molecule type" value="Genomic_DNA"/>
</dbReference>
<feature type="compositionally biased region" description="Polar residues" evidence="2">
    <location>
        <begin position="434"/>
        <end position="455"/>
    </location>
</feature>
<feature type="region of interest" description="Disordered" evidence="2">
    <location>
        <begin position="90"/>
        <end position="113"/>
    </location>
</feature>
<keyword evidence="4" id="KW-1185">Reference proteome</keyword>
<dbReference type="AlphaFoldDB" id="A0AAW1VUP4"/>
<keyword evidence="1" id="KW-0175">Coiled coil</keyword>
<feature type="compositionally biased region" description="Polar residues" evidence="2">
    <location>
        <begin position="90"/>
        <end position="105"/>
    </location>
</feature>
<gene>
    <name evidence="3" type="ORF">M0R45_034954</name>
</gene>
<evidence type="ECO:0000256" key="2">
    <source>
        <dbReference type="SAM" id="MobiDB-lite"/>
    </source>
</evidence>
<dbReference type="InterPro" id="IPR038745">
    <property type="entry name" value="AT4G37440-like"/>
</dbReference>
<sequence>MGPELEPKPKSEAAMEVSVVKETGDIRIDPEEKFMPCVSNYKDNIFDMEASFAEQTTTSNRIENEELNMTECASPNDVQMVENECRDVTESSSSFGNTISGTDNGSMLDGDEVESRFCENPSVSLYDGYSDAFQTRKKKLTVHWRKFIRPLMWRCKWLELQIKELQSQALKYDAELAECDKLKQFEFGSDTTVGSDAKSIPFSSQIQRNKFMKRKKRKRVEDTTDIALYTSNHKLFSYYENKRSAVNGASIEDDCGNLASGKTSHGINEFEIEFRDGDSTLEDTLRKIEVVHSQVCQLKTRIDKVVKENPALFGCPQIPTPENGNELLAETIPTAFQHISDCNMGPLLLPGSAVSSEGLTPLPGKIGNTDQPWVGTAHENAEDGYLIPNSAVKKEPHDFENNKDQFIQTPHLLSADQKTNISVTASKTVPAKSSLPNRTQQPDSTTRTDFPWNTRNRGKHKVGSYRWSRKS</sequence>
<proteinExistence type="predicted"/>
<accession>A0AAW1VUP4</accession>